<keyword evidence="3" id="KW-1185">Reference proteome</keyword>
<accession>A0ABR7YDQ0</accession>
<sequence length="303" mass="34287">MNQRFLKTALGIIIANIFALTVVGIQTKISHENSSGIIVFSSFVIVPILMGIISAGIWRDLELRGKQLTLLSLLNGIIGIILSYFLLGEGILCLLIVSPLIGAFVITGAFLGRAMFKRKNQKLNVSVISLLIAVFIVDSISDHDHENLVADEILIEATPDKIWPHVVAFDKIEEKEKYWFFKIGMPSPMATTVSARELGANRKCIFSNGYIFDETIVEFEENKKLTFDIIDQPKDPEIMGHIDIKRGQFILKDNGNGTTTLIGNSWYKLYVFPTWYFDLWAENVTRNVHFRVMEHIKHLSEKN</sequence>
<feature type="transmembrane region" description="Helical" evidence="1">
    <location>
        <begin position="93"/>
        <end position="111"/>
    </location>
</feature>
<reference evidence="2 3" key="1">
    <citation type="submission" date="2020-08" db="EMBL/GenBank/DDBJ databases">
        <title>Sphingobacterium sp. DN04309 isolated from aquaculture water.</title>
        <authorList>
            <person name="Zhang M."/>
        </authorList>
    </citation>
    <scope>NUCLEOTIDE SEQUENCE [LARGE SCALE GENOMIC DNA]</scope>
    <source>
        <strain evidence="2 3">DN04309</strain>
    </source>
</reference>
<evidence type="ECO:0008006" key="4">
    <source>
        <dbReference type="Google" id="ProtNLM"/>
    </source>
</evidence>
<dbReference type="Gene3D" id="3.30.530.20">
    <property type="match status" value="1"/>
</dbReference>
<dbReference type="RefSeq" id="WP_165289755.1">
    <property type="nucleotide sequence ID" value="NZ_JACOIJ010000010.1"/>
</dbReference>
<proteinExistence type="predicted"/>
<feature type="transmembrane region" description="Helical" evidence="1">
    <location>
        <begin position="70"/>
        <end position="87"/>
    </location>
</feature>
<dbReference type="Proteomes" id="UP000651271">
    <property type="component" value="Unassembled WGS sequence"/>
</dbReference>
<protein>
    <recommendedName>
        <fullName evidence="4">SRPBCC family protein</fullName>
    </recommendedName>
</protein>
<dbReference type="SUPFAM" id="SSF55961">
    <property type="entry name" value="Bet v1-like"/>
    <property type="match status" value="1"/>
</dbReference>
<evidence type="ECO:0000256" key="1">
    <source>
        <dbReference type="SAM" id="Phobius"/>
    </source>
</evidence>
<evidence type="ECO:0000313" key="2">
    <source>
        <dbReference type="EMBL" id="MBD1429395.1"/>
    </source>
</evidence>
<keyword evidence="1" id="KW-0472">Membrane</keyword>
<keyword evidence="1" id="KW-0812">Transmembrane</keyword>
<name>A0ABR7YDQ0_9SPHI</name>
<feature type="transmembrane region" description="Helical" evidence="1">
    <location>
        <begin position="37"/>
        <end position="58"/>
    </location>
</feature>
<keyword evidence="1" id="KW-1133">Transmembrane helix</keyword>
<feature type="transmembrane region" description="Helical" evidence="1">
    <location>
        <begin position="5"/>
        <end position="25"/>
    </location>
</feature>
<evidence type="ECO:0000313" key="3">
    <source>
        <dbReference type="Proteomes" id="UP000651271"/>
    </source>
</evidence>
<dbReference type="InterPro" id="IPR023393">
    <property type="entry name" value="START-like_dom_sf"/>
</dbReference>
<organism evidence="2 3">
    <name type="scientific">Sphingobacterium litopenaei</name>
    <dbReference type="NCBI Taxonomy" id="2763500"/>
    <lineage>
        <taxon>Bacteria</taxon>
        <taxon>Pseudomonadati</taxon>
        <taxon>Bacteroidota</taxon>
        <taxon>Sphingobacteriia</taxon>
        <taxon>Sphingobacteriales</taxon>
        <taxon>Sphingobacteriaceae</taxon>
        <taxon>Sphingobacterium</taxon>
    </lineage>
</organism>
<comment type="caution">
    <text evidence="2">The sequence shown here is derived from an EMBL/GenBank/DDBJ whole genome shotgun (WGS) entry which is preliminary data.</text>
</comment>
<dbReference type="EMBL" id="JACOIJ010000010">
    <property type="protein sequence ID" value="MBD1429395.1"/>
    <property type="molecule type" value="Genomic_DNA"/>
</dbReference>
<gene>
    <name evidence="2" type="ORF">H8B04_07405</name>
</gene>